<dbReference type="GO" id="GO:0015074">
    <property type="term" value="P:DNA integration"/>
    <property type="evidence" value="ECO:0007669"/>
    <property type="project" value="InterPro"/>
</dbReference>
<dbReference type="Gene3D" id="3.30.420.10">
    <property type="entry name" value="Ribonuclease H-like superfamily/Ribonuclease H"/>
    <property type="match status" value="1"/>
</dbReference>
<evidence type="ECO:0000313" key="2">
    <source>
        <dbReference type="EMBL" id="QDU80094.1"/>
    </source>
</evidence>
<evidence type="ECO:0000259" key="1">
    <source>
        <dbReference type="PROSITE" id="PS50994"/>
    </source>
</evidence>
<gene>
    <name evidence="2" type="ORF">Pla110_18160</name>
</gene>
<organism evidence="2 3">
    <name type="scientific">Polystyrenella longa</name>
    <dbReference type="NCBI Taxonomy" id="2528007"/>
    <lineage>
        <taxon>Bacteria</taxon>
        <taxon>Pseudomonadati</taxon>
        <taxon>Planctomycetota</taxon>
        <taxon>Planctomycetia</taxon>
        <taxon>Planctomycetales</taxon>
        <taxon>Planctomycetaceae</taxon>
        <taxon>Polystyrenella</taxon>
    </lineage>
</organism>
<dbReference type="Pfam" id="PF13683">
    <property type="entry name" value="rve_3"/>
    <property type="match status" value="1"/>
</dbReference>
<accession>A0A518CLN9</accession>
<feature type="domain" description="Integrase catalytic" evidence="1">
    <location>
        <begin position="157"/>
        <end position="338"/>
    </location>
</feature>
<evidence type="ECO:0000313" key="3">
    <source>
        <dbReference type="Proteomes" id="UP000317178"/>
    </source>
</evidence>
<dbReference type="InterPro" id="IPR012337">
    <property type="entry name" value="RNaseH-like_sf"/>
</dbReference>
<dbReference type="Proteomes" id="UP000317178">
    <property type="component" value="Chromosome"/>
</dbReference>
<dbReference type="InterPro" id="IPR036397">
    <property type="entry name" value="RNaseH_sf"/>
</dbReference>
<reference evidence="2 3" key="1">
    <citation type="submission" date="2019-02" db="EMBL/GenBank/DDBJ databases">
        <title>Deep-cultivation of Planctomycetes and their phenomic and genomic characterization uncovers novel biology.</title>
        <authorList>
            <person name="Wiegand S."/>
            <person name="Jogler M."/>
            <person name="Boedeker C."/>
            <person name="Pinto D."/>
            <person name="Vollmers J."/>
            <person name="Rivas-Marin E."/>
            <person name="Kohn T."/>
            <person name="Peeters S.H."/>
            <person name="Heuer A."/>
            <person name="Rast P."/>
            <person name="Oberbeckmann S."/>
            <person name="Bunk B."/>
            <person name="Jeske O."/>
            <person name="Meyerdierks A."/>
            <person name="Storesund J.E."/>
            <person name="Kallscheuer N."/>
            <person name="Luecker S."/>
            <person name="Lage O.M."/>
            <person name="Pohl T."/>
            <person name="Merkel B.J."/>
            <person name="Hornburger P."/>
            <person name="Mueller R.-W."/>
            <person name="Bruemmer F."/>
            <person name="Labrenz M."/>
            <person name="Spormann A.M."/>
            <person name="Op den Camp H."/>
            <person name="Overmann J."/>
            <person name="Amann R."/>
            <person name="Jetten M.S.M."/>
            <person name="Mascher T."/>
            <person name="Medema M.H."/>
            <person name="Devos D.P."/>
            <person name="Kaster A.-K."/>
            <person name="Ovreas L."/>
            <person name="Rohde M."/>
            <person name="Galperin M.Y."/>
            <person name="Jogler C."/>
        </authorList>
    </citation>
    <scope>NUCLEOTIDE SEQUENCE [LARGE SCALE GENOMIC DNA]</scope>
    <source>
        <strain evidence="2 3">Pla110</strain>
    </source>
</reference>
<dbReference type="PROSITE" id="PS50994">
    <property type="entry name" value="INTEGRASE"/>
    <property type="match status" value="1"/>
</dbReference>
<proteinExistence type="predicted"/>
<sequence>MESVMQPWQLLFFALASWVNREQQLAIEYLKTENTILRDKLGNKRVLLNDNERRRRAVKGKQLGRKLLSELGAIFTPDTILRWHRELIARKWDYSSKKKRVGRPRIRQEIVKHILRFAKENPTWGADRIQGALSNVGFHITDMTVRNVLKAHGIEPVPDLPASMSWQTFWRAHWEAIFAVDFTTVEVWTKTGLTTFYVMVVMELMSRKVEVAGITTNPKKQWITQIARNLTGDNGFLENASHLILDRDTCFQPLRSFLKNQTEIEPVLLPPKSPNMNAYLERFMRSLKSECLNKMVFFGQHSLERALREYVAHYHSERNHQGLDNQLIDPGEEVGSIAGKVECRERLGGLLKYYYRDAA</sequence>
<protein>
    <submittedName>
        <fullName evidence="2">Integrase core domain protein</fullName>
    </submittedName>
</protein>
<name>A0A518CLN9_9PLAN</name>
<dbReference type="GO" id="GO:0003676">
    <property type="term" value="F:nucleic acid binding"/>
    <property type="evidence" value="ECO:0007669"/>
    <property type="project" value="InterPro"/>
</dbReference>
<dbReference type="InterPro" id="IPR001584">
    <property type="entry name" value="Integrase_cat-core"/>
</dbReference>
<dbReference type="EMBL" id="CP036281">
    <property type="protein sequence ID" value="QDU80094.1"/>
    <property type="molecule type" value="Genomic_DNA"/>
</dbReference>
<dbReference type="KEGG" id="plon:Pla110_18160"/>
<keyword evidence="3" id="KW-1185">Reference proteome</keyword>
<dbReference type="SUPFAM" id="SSF53098">
    <property type="entry name" value="Ribonuclease H-like"/>
    <property type="match status" value="1"/>
</dbReference>
<dbReference type="AlphaFoldDB" id="A0A518CLN9"/>